<reference evidence="1 2" key="1">
    <citation type="submission" date="2017-05" db="EMBL/GenBank/DDBJ databases">
        <title>Biotechnological potential of actinobacteria isolated from South African environments.</title>
        <authorList>
            <person name="Le Roes-Hill M."/>
            <person name="Prins A."/>
            <person name="Durrell K.A."/>
        </authorList>
    </citation>
    <scope>NUCLEOTIDE SEQUENCE [LARGE SCALE GENOMIC DNA]</scope>
    <source>
        <strain evidence="1">M26</strain>
    </source>
</reference>
<protein>
    <submittedName>
        <fullName evidence="1">Uncharacterized protein</fullName>
    </submittedName>
</protein>
<keyword evidence="2" id="KW-1185">Reference proteome</keyword>
<proteinExistence type="predicted"/>
<dbReference type="EMBL" id="NGFP01000014">
    <property type="protein sequence ID" value="OUC98891.1"/>
    <property type="molecule type" value="Genomic_DNA"/>
</dbReference>
<dbReference type="AlphaFoldDB" id="A0A243RUR0"/>
<comment type="caution">
    <text evidence="1">The sequence shown here is derived from an EMBL/GenBank/DDBJ whole genome shotgun (WGS) entry which is preliminary data.</text>
</comment>
<name>A0A243RUR0_9ACTN</name>
<evidence type="ECO:0000313" key="2">
    <source>
        <dbReference type="Proteomes" id="UP000194761"/>
    </source>
</evidence>
<dbReference type="Proteomes" id="UP000194761">
    <property type="component" value="Unassembled WGS sequence"/>
</dbReference>
<sequence>MSTDTERRTAFIHGLRDLAAFMETTPAVPVPTDPTIITYYPEQSTDTGLRAEVDRIAALFGTKVDPRLLPHGLYTAARCFGPIHFEVTAILAAARDGAAGEPPHGF</sequence>
<accession>A0A243RUR0</accession>
<organism evidence="1 2">
    <name type="scientific">Streptosporangium minutum</name>
    <dbReference type="NCBI Taxonomy" id="569862"/>
    <lineage>
        <taxon>Bacteria</taxon>
        <taxon>Bacillati</taxon>
        <taxon>Actinomycetota</taxon>
        <taxon>Actinomycetes</taxon>
        <taxon>Streptosporangiales</taxon>
        <taxon>Streptosporangiaceae</taxon>
        <taxon>Streptosporangium</taxon>
    </lineage>
</organism>
<dbReference type="RefSeq" id="WP_086568692.1">
    <property type="nucleotide sequence ID" value="NZ_NGFP01000014.1"/>
</dbReference>
<gene>
    <name evidence="1" type="ORF">CA984_05090</name>
</gene>
<evidence type="ECO:0000313" key="1">
    <source>
        <dbReference type="EMBL" id="OUC98891.1"/>
    </source>
</evidence>